<accession>A0A150QY26</accession>
<dbReference type="Proteomes" id="UP000075635">
    <property type="component" value="Unassembled WGS sequence"/>
</dbReference>
<proteinExistence type="predicted"/>
<evidence type="ECO:0000256" key="2">
    <source>
        <dbReference type="SAM" id="Phobius"/>
    </source>
</evidence>
<evidence type="ECO:0000256" key="1">
    <source>
        <dbReference type="SAM" id="MobiDB-lite"/>
    </source>
</evidence>
<dbReference type="AlphaFoldDB" id="A0A150QY26"/>
<dbReference type="Pfam" id="PF18153">
    <property type="entry name" value="Cap15_CD_rec"/>
    <property type="match status" value="1"/>
</dbReference>
<feature type="region of interest" description="Disordered" evidence="1">
    <location>
        <begin position="196"/>
        <end position="225"/>
    </location>
</feature>
<protein>
    <recommendedName>
        <fullName evidence="3">CD-NTase-associated protein 15 domain-containing protein</fullName>
    </recommendedName>
</protein>
<feature type="domain" description="CD-NTase-associated protein 15" evidence="3">
    <location>
        <begin position="67"/>
        <end position="179"/>
    </location>
</feature>
<sequence>MSRAPLTILVLAGAALWALSLLGHGWLVPLSFFAPLSAVVSGLSALLLLWDAWLWRLGLLHPWPLSQPVLRGTWRGELTPAEGEPLPIFLVVEQTFSTVKTRTFTAESRSASIAARLDEVDGDFLLAAIYRNEPDLRFQDRSRVHRGAVHLRVHGPRPTELRGCYWTDRATMGELHFERISRQLASDFASAAALARAAPPAQPQASPSILRSLPRETPSRRVASD</sequence>
<dbReference type="InterPro" id="IPR041208">
    <property type="entry name" value="Cap15"/>
</dbReference>
<reference evidence="4 5" key="1">
    <citation type="submission" date="2014-02" db="EMBL/GenBank/DDBJ databases">
        <title>The small core and large imbalanced accessory genome model reveals a collaborative survival strategy of Sorangium cellulosum strains in nature.</title>
        <authorList>
            <person name="Han K."/>
            <person name="Peng R."/>
            <person name="Blom J."/>
            <person name="Li Y.-Z."/>
        </authorList>
    </citation>
    <scope>NUCLEOTIDE SEQUENCE [LARGE SCALE GENOMIC DNA]</scope>
    <source>
        <strain evidence="4 5">So0011-07</strain>
    </source>
</reference>
<keyword evidence="2" id="KW-0812">Transmembrane</keyword>
<keyword evidence="2" id="KW-0472">Membrane</keyword>
<evidence type="ECO:0000313" key="4">
    <source>
        <dbReference type="EMBL" id="KYF72864.1"/>
    </source>
</evidence>
<keyword evidence="2" id="KW-1133">Transmembrane helix</keyword>
<dbReference type="EMBL" id="JEMB01003415">
    <property type="protein sequence ID" value="KYF72864.1"/>
    <property type="molecule type" value="Genomic_DNA"/>
</dbReference>
<gene>
    <name evidence="4" type="ORF">BE17_43870</name>
</gene>
<feature type="transmembrane region" description="Helical" evidence="2">
    <location>
        <begin position="32"/>
        <end position="50"/>
    </location>
</feature>
<feature type="compositionally biased region" description="Low complexity" evidence="1">
    <location>
        <begin position="196"/>
        <end position="208"/>
    </location>
</feature>
<evidence type="ECO:0000313" key="5">
    <source>
        <dbReference type="Proteomes" id="UP000075635"/>
    </source>
</evidence>
<feature type="compositionally biased region" description="Basic and acidic residues" evidence="1">
    <location>
        <begin position="213"/>
        <end position="225"/>
    </location>
</feature>
<organism evidence="4 5">
    <name type="scientific">Sorangium cellulosum</name>
    <name type="common">Polyangium cellulosum</name>
    <dbReference type="NCBI Taxonomy" id="56"/>
    <lineage>
        <taxon>Bacteria</taxon>
        <taxon>Pseudomonadati</taxon>
        <taxon>Myxococcota</taxon>
        <taxon>Polyangia</taxon>
        <taxon>Polyangiales</taxon>
        <taxon>Polyangiaceae</taxon>
        <taxon>Sorangium</taxon>
    </lineage>
</organism>
<comment type="caution">
    <text evidence="4">The sequence shown here is derived from an EMBL/GenBank/DDBJ whole genome shotgun (WGS) entry which is preliminary data.</text>
</comment>
<evidence type="ECO:0000259" key="3">
    <source>
        <dbReference type="Pfam" id="PF18153"/>
    </source>
</evidence>
<name>A0A150QY26_SORCE</name>